<dbReference type="AlphaFoldDB" id="A0A6M3LJT7"/>
<dbReference type="EMBL" id="MT143320">
    <property type="protein sequence ID" value="QJA95516.1"/>
    <property type="molecule type" value="Genomic_DNA"/>
</dbReference>
<name>A0A6M3LJT7_9ZZZZ</name>
<evidence type="ECO:0000313" key="1">
    <source>
        <dbReference type="EMBL" id="QJA95516.1"/>
    </source>
</evidence>
<organism evidence="1">
    <name type="scientific">viral metagenome</name>
    <dbReference type="NCBI Taxonomy" id="1070528"/>
    <lineage>
        <taxon>unclassified sequences</taxon>
        <taxon>metagenomes</taxon>
        <taxon>organismal metagenomes</taxon>
    </lineage>
</organism>
<reference evidence="1" key="1">
    <citation type="submission" date="2020-03" db="EMBL/GenBank/DDBJ databases">
        <title>The deep terrestrial virosphere.</title>
        <authorList>
            <person name="Holmfeldt K."/>
            <person name="Nilsson E."/>
            <person name="Simone D."/>
            <person name="Lopez-Fernandez M."/>
            <person name="Wu X."/>
            <person name="de Brujin I."/>
            <person name="Lundin D."/>
            <person name="Andersson A."/>
            <person name="Bertilsson S."/>
            <person name="Dopson M."/>
        </authorList>
    </citation>
    <scope>NUCLEOTIDE SEQUENCE</scope>
    <source>
        <strain evidence="1">MM415B05330</strain>
    </source>
</reference>
<proteinExistence type="predicted"/>
<sequence length="152" mass="16200">MTISHGRNLYFGVTTPSGAALVSLSAYTSEVNGMPGEQDLGDVTVAGNLGHTSYPGLQKCSFTSKHTMATSTTATTAWAVFDDFQALQQTYPSTPWVVYFGPKGTTAGYPLLECSAWIKSLSLPIKVTDPNLFDISWDMTGGTTGMTIGVWT</sequence>
<accession>A0A6M3LJT7</accession>
<protein>
    <submittedName>
        <fullName evidence="1">Uncharacterized protein</fullName>
    </submittedName>
</protein>
<gene>
    <name evidence="1" type="ORF">MM415B05330_0010</name>
</gene>